<proteinExistence type="predicted"/>
<dbReference type="AlphaFoldDB" id="A0A7W7Q3N7"/>
<dbReference type="Pfam" id="PF02575">
    <property type="entry name" value="YbaB_DNA_bd"/>
    <property type="match status" value="1"/>
</dbReference>
<comment type="caution">
    <text evidence="1">The sequence shown here is derived from an EMBL/GenBank/DDBJ whole genome shotgun (WGS) entry which is preliminary data.</text>
</comment>
<dbReference type="Proteomes" id="UP000520767">
    <property type="component" value="Unassembled WGS sequence"/>
</dbReference>
<reference evidence="1 2" key="1">
    <citation type="submission" date="2020-08" db="EMBL/GenBank/DDBJ databases">
        <title>Genomic Encyclopedia of Type Strains, Phase III (KMG-III): the genomes of soil and plant-associated and newly described type strains.</title>
        <authorList>
            <person name="Whitman W."/>
        </authorList>
    </citation>
    <scope>NUCLEOTIDE SEQUENCE [LARGE SCALE GENOMIC DNA]</scope>
    <source>
        <strain evidence="1 2">CECT 8960</strain>
    </source>
</reference>
<dbReference type="InterPro" id="IPR036894">
    <property type="entry name" value="YbaB-like_sf"/>
</dbReference>
<dbReference type="Gene3D" id="3.30.1310.10">
    <property type="entry name" value="Nucleoid-associated protein YbaB-like domain"/>
    <property type="match status" value="1"/>
</dbReference>
<dbReference type="EMBL" id="JACHJQ010000003">
    <property type="protein sequence ID" value="MBB4906426.1"/>
    <property type="molecule type" value="Genomic_DNA"/>
</dbReference>
<dbReference type="InterPro" id="IPR004401">
    <property type="entry name" value="YbaB/EbfC"/>
</dbReference>
<organism evidence="1 2">
    <name type="scientific">Actinophytocola algeriensis</name>
    <dbReference type="NCBI Taxonomy" id="1768010"/>
    <lineage>
        <taxon>Bacteria</taxon>
        <taxon>Bacillati</taxon>
        <taxon>Actinomycetota</taxon>
        <taxon>Actinomycetes</taxon>
        <taxon>Pseudonocardiales</taxon>
        <taxon>Pseudonocardiaceae</taxon>
    </lineage>
</organism>
<dbReference type="SUPFAM" id="SSF82607">
    <property type="entry name" value="YbaB-like"/>
    <property type="match status" value="1"/>
</dbReference>
<dbReference type="RefSeq" id="WP_184810641.1">
    <property type="nucleotide sequence ID" value="NZ_JACHJQ010000003.1"/>
</dbReference>
<evidence type="ECO:0000313" key="1">
    <source>
        <dbReference type="EMBL" id="MBB4906426.1"/>
    </source>
</evidence>
<evidence type="ECO:0000313" key="2">
    <source>
        <dbReference type="Proteomes" id="UP000520767"/>
    </source>
</evidence>
<accession>A0A7W7Q3N7</accession>
<name>A0A7W7Q3N7_9PSEU</name>
<keyword evidence="2" id="KW-1185">Reference proteome</keyword>
<keyword evidence="1" id="KW-0238">DNA-binding</keyword>
<sequence length="129" mass="14022">MDAPPEEVRGRLAEYEWLGKQVRAMYDGIDDVRGTAHSADELVTAVVGGRGELLELELDARVFREQDAGGLAASILATVREAAEDAEREATRLAEELVPRRERGADFDPVFGPALHLLNDKSLPGSDHG</sequence>
<dbReference type="GO" id="GO:0003677">
    <property type="term" value="F:DNA binding"/>
    <property type="evidence" value="ECO:0007669"/>
    <property type="project" value="UniProtKB-KW"/>
</dbReference>
<protein>
    <submittedName>
        <fullName evidence="1">DNA-binding protein YbaB</fullName>
    </submittedName>
</protein>
<gene>
    <name evidence="1" type="ORF">FHR82_002646</name>
</gene>